<feature type="region of interest" description="Disordered" evidence="5">
    <location>
        <begin position="834"/>
        <end position="879"/>
    </location>
</feature>
<dbReference type="SUPFAM" id="SSF48366">
    <property type="entry name" value="Ras GEF"/>
    <property type="match status" value="1"/>
</dbReference>
<feature type="region of interest" description="Disordered" evidence="5">
    <location>
        <begin position="505"/>
        <end position="561"/>
    </location>
</feature>
<dbReference type="PROSITE" id="PS50212">
    <property type="entry name" value="RASGEF_NTER"/>
    <property type="match status" value="1"/>
</dbReference>
<feature type="compositionally biased region" description="Basic and acidic residues" evidence="5">
    <location>
        <begin position="547"/>
        <end position="561"/>
    </location>
</feature>
<feature type="compositionally biased region" description="Polar residues" evidence="5">
    <location>
        <begin position="1038"/>
        <end position="1051"/>
    </location>
</feature>
<dbReference type="GO" id="GO:0048814">
    <property type="term" value="P:regulation of dendrite morphogenesis"/>
    <property type="evidence" value="ECO:0007669"/>
    <property type="project" value="TreeGrafter"/>
</dbReference>
<dbReference type="SMART" id="SM00229">
    <property type="entry name" value="RasGEFN"/>
    <property type="match status" value="1"/>
</dbReference>
<evidence type="ECO:0000259" key="6">
    <source>
        <dbReference type="PROSITE" id="PS50009"/>
    </source>
</evidence>
<dbReference type="PANTHER" id="PTHR21560:SF0">
    <property type="entry name" value="KINASE NON-CATALYTIC C-LOBE DOMAIN-CONTAINING PROTEIN 1"/>
    <property type="match status" value="1"/>
</dbReference>
<dbReference type="PANTHER" id="PTHR21560">
    <property type="entry name" value="VERY KIND PROTEIN"/>
    <property type="match status" value="1"/>
</dbReference>
<dbReference type="GO" id="GO:0030425">
    <property type="term" value="C:dendrite"/>
    <property type="evidence" value="ECO:0007669"/>
    <property type="project" value="TreeGrafter"/>
</dbReference>
<accession>A0A8S3U8U5</accession>
<feature type="compositionally biased region" description="Polar residues" evidence="5">
    <location>
        <begin position="1083"/>
        <end position="1105"/>
    </location>
</feature>
<feature type="compositionally biased region" description="Basic residues" evidence="5">
    <location>
        <begin position="528"/>
        <end position="539"/>
    </location>
</feature>
<evidence type="ECO:0000313" key="9">
    <source>
        <dbReference type="EMBL" id="CAG2238621.1"/>
    </source>
</evidence>
<dbReference type="GO" id="GO:0032045">
    <property type="term" value="C:guanyl-nucleotide exchange factor complex"/>
    <property type="evidence" value="ECO:0007669"/>
    <property type="project" value="TreeGrafter"/>
</dbReference>
<feature type="compositionally biased region" description="Low complexity" evidence="5">
    <location>
        <begin position="857"/>
        <end position="874"/>
    </location>
</feature>
<comment type="caution">
    <text evidence="9">The sequence shown here is derived from an EMBL/GenBank/DDBJ whole genome shotgun (WGS) entry which is preliminary data.</text>
</comment>
<keyword evidence="10" id="KW-1185">Reference proteome</keyword>
<evidence type="ECO:0000313" key="10">
    <source>
        <dbReference type="Proteomes" id="UP000683360"/>
    </source>
</evidence>
<feature type="compositionally biased region" description="Basic and acidic residues" evidence="5">
    <location>
        <begin position="1107"/>
        <end position="1129"/>
    </location>
</feature>
<dbReference type="InterPro" id="IPR029899">
    <property type="entry name" value="KNDC1"/>
</dbReference>
<feature type="compositionally biased region" description="Basic and acidic residues" evidence="5">
    <location>
        <begin position="229"/>
        <end position="242"/>
    </location>
</feature>
<dbReference type="OrthoDB" id="10254377at2759"/>
<feature type="compositionally biased region" description="Basic and acidic residues" evidence="5">
    <location>
        <begin position="1066"/>
        <end position="1082"/>
    </location>
</feature>
<dbReference type="SMART" id="SM00750">
    <property type="entry name" value="KIND"/>
    <property type="match status" value="1"/>
</dbReference>
<name>A0A8S3U8U5_MYTED</name>
<dbReference type="Pfam" id="PF00618">
    <property type="entry name" value="RasGEF_N"/>
    <property type="match status" value="1"/>
</dbReference>
<feature type="compositionally biased region" description="Basic and acidic residues" evidence="5">
    <location>
        <begin position="464"/>
        <end position="493"/>
    </location>
</feature>
<feature type="compositionally biased region" description="Basic and acidic residues" evidence="5">
    <location>
        <begin position="180"/>
        <end position="189"/>
    </location>
</feature>
<evidence type="ECO:0000259" key="7">
    <source>
        <dbReference type="PROSITE" id="PS50212"/>
    </source>
</evidence>
<dbReference type="InterPro" id="IPR023578">
    <property type="entry name" value="Ras_GEF_dom_sf"/>
</dbReference>
<dbReference type="Proteomes" id="UP000683360">
    <property type="component" value="Unassembled WGS sequence"/>
</dbReference>
<dbReference type="GO" id="GO:0007264">
    <property type="term" value="P:small GTPase-mediated signal transduction"/>
    <property type="evidence" value="ECO:0007669"/>
    <property type="project" value="InterPro"/>
</dbReference>
<feature type="domain" description="Ras-GEF" evidence="6">
    <location>
        <begin position="1522"/>
        <end position="1792"/>
    </location>
</feature>
<dbReference type="EMBL" id="CAJPWZ010002461">
    <property type="protein sequence ID" value="CAG2238621.1"/>
    <property type="molecule type" value="Genomic_DNA"/>
</dbReference>
<dbReference type="GO" id="GO:0043025">
    <property type="term" value="C:neuronal cell body"/>
    <property type="evidence" value="ECO:0007669"/>
    <property type="project" value="TreeGrafter"/>
</dbReference>
<feature type="coiled-coil region" evidence="4">
    <location>
        <begin position="1201"/>
        <end position="1228"/>
    </location>
</feature>
<evidence type="ECO:0000256" key="5">
    <source>
        <dbReference type="SAM" id="MobiDB-lite"/>
    </source>
</evidence>
<evidence type="ECO:0000256" key="1">
    <source>
        <dbReference type="ARBA" id="ARBA00022658"/>
    </source>
</evidence>
<dbReference type="Gene3D" id="1.10.510.10">
    <property type="entry name" value="Transferase(Phosphotransferase) domain 1"/>
    <property type="match status" value="1"/>
</dbReference>
<dbReference type="Pfam" id="PF00617">
    <property type="entry name" value="RasGEF"/>
    <property type="match status" value="1"/>
</dbReference>
<dbReference type="GO" id="GO:0005085">
    <property type="term" value="F:guanyl-nucleotide exchange factor activity"/>
    <property type="evidence" value="ECO:0007669"/>
    <property type="project" value="UniProtKB-KW"/>
</dbReference>
<organism evidence="9 10">
    <name type="scientific">Mytilus edulis</name>
    <name type="common">Blue mussel</name>
    <dbReference type="NCBI Taxonomy" id="6550"/>
    <lineage>
        <taxon>Eukaryota</taxon>
        <taxon>Metazoa</taxon>
        <taxon>Spiralia</taxon>
        <taxon>Lophotrochozoa</taxon>
        <taxon>Mollusca</taxon>
        <taxon>Bivalvia</taxon>
        <taxon>Autobranchia</taxon>
        <taxon>Pteriomorphia</taxon>
        <taxon>Mytilida</taxon>
        <taxon>Mytiloidea</taxon>
        <taxon>Mytilidae</taxon>
        <taxon>Mytilinae</taxon>
        <taxon>Mytilus</taxon>
    </lineage>
</organism>
<dbReference type="PROSITE" id="PS50009">
    <property type="entry name" value="RASGEF_CAT"/>
    <property type="match status" value="1"/>
</dbReference>
<evidence type="ECO:0000259" key="8">
    <source>
        <dbReference type="PROSITE" id="PS51377"/>
    </source>
</evidence>
<dbReference type="InterPro" id="IPR001895">
    <property type="entry name" value="RASGEF_cat_dom"/>
</dbReference>
<keyword evidence="2" id="KW-0677">Repeat</keyword>
<dbReference type="Gene3D" id="1.10.840.10">
    <property type="entry name" value="Ras guanine-nucleotide exchange factors catalytic domain"/>
    <property type="match status" value="1"/>
</dbReference>
<evidence type="ECO:0000256" key="4">
    <source>
        <dbReference type="SAM" id="Coils"/>
    </source>
</evidence>
<reference evidence="9" key="1">
    <citation type="submission" date="2021-03" db="EMBL/GenBank/DDBJ databases">
        <authorList>
            <person name="Bekaert M."/>
        </authorList>
    </citation>
    <scope>NUCLEOTIDE SEQUENCE</scope>
</reference>
<feature type="compositionally biased region" description="Polar residues" evidence="5">
    <location>
        <begin position="140"/>
        <end position="153"/>
    </location>
</feature>
<dbReference type="InterPro" id="IPR011019">
    <property type="entry name" value="KIND_dom"/>
</dbReference>
<feature type="compositionally biased region" description="Basic residues" evidence="5">
    <location>
        <begin position="1023"/>
        <end position="1035"/>
    </location>
</feature>
<feature type="region of interest" description="Disordered" evidence="5">
    <location>
        <begin position="714"/>
        <end position="740"/>
    </location>
</feature>
<sequence>MTLLYAAEYNGEPGRPEITAELRQLFGYMTSEKPSDRPDLESLINQCEEELVGKSSADICCKIGSFTAHFSPAPDGHSSSLADVTAGLANYLQSQSKLLPDSSALNITDPQQHSTPAVSPDIVSSTNAEEDMALRGNYTGIPTATGNLKQSSPHNRKNKNRTLSGENENDNIGFKPPIPRKPDLKKQLDNDSGVIDMDLSNNNDNNNENMSKFKPVPQKRKHSDSVQTNKEKSDSNKSEKTNRSKKRQGYTITEILETIDRNISEEELWAICKEGAYSLQRKKKHLPAYLSLDTLLVRDNGSISFRAIPEDKPLEVMFMSPELQQKGELSEKACLYGLGTTLRCTGGAKHSSLVHPDMTQRPSIEDTLEICGIHDGRTGESSALILQQLFQDAQLRLIEQEENSNKHDETQEIDMGSAFRPIKTTVESAFVPKKPVPVKPDEPSKTIPTAYRSTATHFKPIVLHRTETPVDKKEVRKEKSPSNDCQPSEKDKEVVKKLKELKKNLMKHRQPSGGKEDEAEPGTPPRSPKPKSKQYHSPKKSSTQKSSNDDSHEDKSNKKDGMGALENLLSEVQKRGTQVDTDTLASAIAQHLQNFMGKSEQKPSQIDTADWVQNQNNQFMAPQMPPPQMWPNLNIPSQYQQHVVGQTVTLPQYGGGMVPGGYPMQVQLQQDPRTGFVQLVPVGMPVPFQQPTVNDYGYLSDSAKSQKMHGNFTVLNQSPLNTSGDMDSSPNASRSGRPGRAAKNLLQKTANMRAKNTGRVHSARHVDHSAETSNLWRSKSAHMINDEHFHSDGEAIKRHSSHLSAFEIKPGSYDDTVLHRGNHQNIQFDSLQRSSNQHIPHKQSGTDNQVSMQPPISESQSSSPSASKDSGISSVNGAYKPPAAGSMVERLLNNVHSSQQEKLGRVIHLLREEFAFDGYMENGVEDLATAEYIASLGNLKWETFASAITEKYCDIYWAPDLLMSLYDSVNASNRSPQVQPTVLEPSVQVQNQRDLPSQRPLSLHQRLHQPETSDSTDNENYERRRRPRRKHHHDKSKNSSFNNVSEQNVPNNIDRLSDDTLVSDNSNDKLREREVTPNRDVSKNNIPMENNPLRTLGNNSDSQRSYRSHESTEESNKSDSQTEKSEHGIYRKNKKTNQNRVFSADSGMLSKGSNLTRHLSQLSLVDNVRTEIPLHTRKCNVVYHYATMQLNFSPDMEKFVQSIDEENASSLQSELSALEQQVMMEKRQKKKTENFYFKLTESSKSDKGEQKSTLLQVCKDLDEMAAKIHFLQLCQTHLQMSVTELSSIHPTYLYSVVTCDPDQPLKLKPCQDNPLLQFQILREPQTGCEIQALHAGMTDGLMSYLFSSTALSFGYIHQYLFCYRYFVSQTDVMNFLITKYRSAKGLRQRVLDVLYFWVEGFYSVDFDDNSDLIDTLQNFLEEAGIKPSSEYEEPSLQDLLNSCLIGQNIDLSSTATEDNIHVYKPGTQKKWDTLKSVVKSKSNKSVLPHVKPGPVKPHRRGSVDLDLKLSRRTENFTLADYTPQKLAEQLTLIEQGLFQQTHPVHYLNSKSQGVGVSLTLAKSRAPLLSSKLYLVWKLNSPASENQTEYNLFVCDIRNESNMQQMIEFSNQVSHWVAAEIVSCSSVKSQTAVLSKLLFTAQTCKDMRNYATCMSILEGLENLVIKQLPIWKNLSAKCVTVMEELTTTRIFLKSDVGSLLSNKDSHMYPTIPSVVLLLLHIQQCEIGGFKLANGMYKWSKMRSICNAIDQVRIFKNHLYGFDPEIDLQEVLVQRMKEFCDQDVHQIAAQHDTNYHRMSSGGIVGAFRKMKGKLQSK</sequence>
<protein>
    <recommendedName>
        <fullName evidence="11">Protein very KIND</fullName>
    </recommendedName>
</protein>
<dbReference type="CDD" id="cd06224">
    <property type="entry name" value="REM"/>
    <property type="match status" value="1"/>
</dbReference>
<dbReference type="SMART" id="SM00147">
    <property type="entry name" value="RasGEF"/>
    <property type="match status" value="1"/>
</dbReference>
<keyword evidence="1 3" id="KW-0344">Guanine-nucleotide releasing factor</keyword>
<proteinExistence type="predicted"/>
<dbReference type="PROSITE" id="PS51377">
    <property type="entry name" value="KIND"/>
    <property type="match status" value="1"/>
</dbReference>
<feature type="region of interest" description="Disordered" evidence="5">
    <location>
        <begin position="433"/>
        <end position="493"/>
    </location>
</feature>
<evidence type="ECO:0000256" key="3">
    <source>
        <dbReference type="PROSITE-ProRule" id="PRU00168"/>
    </source>
</evidence>
<evidence type="ECO:0008006" key="11">
    <source>
        <dbReference type="Google" id="ProtNLM"/>
    </source>
</evidence>
<dbReference type="Gene3D" id="1.20.870.10">
    <property type="entry name" value="Son of sevenless (SoS) protein Chain: S domain 1"/>
    <property type="match status" value="1"/>
</dbReference>
<gene>
    <name evidence="9" type="ORF">MEDL_51016</name>
</gene>
<feature type="domain" description="KIND" evidence="8">
    <location>
        <begin position="250"/>
        <end position="343"/>
    </location>
</feature>
<feature type="region of interest" description="Disordered" evidence="5">
    <location>
        <begin position="987"/>
        <end position="1151"/>
    </location>
</feature>
<dbReference type="InterPro" id="IPR000651">
    <property type="entry name" value="Ras-like_Gua-exchang_fac_N"/>
</dbReference>
<dbReference type="InterPro" id="IPR036964">
    <property type="entry name" value="RASGEF_cat_dom_sf"/>
</dbReference>
<keyword evidence="4" id="KW-0175">Coiled coil</keyword>
<feature type="region of interest" description="Disordered" evidence="5">
    <location>
        <begin position="137"/>
        <end position="248"/>
    </location>
</feature>
<evidence type="ECO:0000256" key="2">
    <source>
        <dbReference type="ARBA" id="ARBA00022737"/>
    </source>
</evidence>
<feature type="compositionally biased region" description="Polar residues" evidence="5">
    <location>
        <begin position="834"/>
        <end position="856"/>
    </location>
</feature>
<feature type="compositionally biased region" description="Polar residues" evidence="5">
    <location>
        <begin position="714"/>
        <end position="734"/>
    </location>
</feature>
<feature type="domain" description="N-terminal Ras-GEF" evidence="7">
    <location>
        <begin position="1329"/>
        <end position="1444"/>
    </location>
</feature>
<feature type="region of interest" description="Disordered" evidence="5">
    <location>
        <begin position="103"/>
        <end position="125"/>
    </location>
</feature>